<reference evidence="2" key="1">
    <citation type="submission" date="2016-11" db="EMBL/GenBank/DDBJ databases">
        <authorList>
            <person name="Jaros S."/>
            <person name="Januszkiewicz K."/>
            <person name="Wedrychowicz H."/>
        </authorList>
    </citation>
    <scope>NUCLEOTIDE SEQUENCE [LARGE SCALE GENOMIC DNA]</scope>
    <source>
        <strain evidence="2">CGMCC 4.3555</strain>
    </source>
</reference>
<dbReference type="AlphaFoldDB" id="A0A9X8N0Y5"/>
<evidence type="ECO:0000313" key="1">
    <source>
        <dbReference type="EMBL" id="SHM59236.1"/>
    </source>
</evidence>
<evidence type="ECO:0000313" key="2">
    <source>
        <dbReference type="Proteomes" id="UP000184388"/>
    </source>
</evidence>
<organism evidence="1 2">
    <name type="scientific">Streptomyces yunnanensis</name>
    <dbReference type="NCBI Taxonomy" id="156453"/>
    <lineage>
        <taxon>Bacteria</taxon>
        <taxon>Bacillati</taxon>
        <taxon>Actinomycetota</taxon>
        <taxon>Actinomycetes</taxon>
        <taxon>Kitasatosporales</taxon>
        <taxon>Streptomycetaceae</taxon>
        <taxon>Streptomyces</taxon>
    </lineage>
</organism>
<protein>
    <submittedName>
        <fullName evidence="1">Uncharacterized protein</fullName>
    </submittedName>
</protein>
<sequence length="77" mass="8560">MRVVSAARARIARLLPDLHFPPSLHGELREAVGLELEPAEIERPSPARPKPDLVMQLLREGDTPVIKWLLSGQTCLT</sequence>
<comment type="caution">
    <text evidence="1">The sequence shown here is derived from an EMBL/GenBank/DDBJ whole genome shotgun (WGS) entry which is preliminary data.</text>
</comment>
<dbReference type="EMBL" id="FRBK01000012">
    <property type="protein sequence ID" value="SHM59236.1"/>
    <property type="molecule type" value="Genomic_DNA"/>
</dbReference>
<dbReference type="Proteomes" id="UP000184388">
    <property type="component" value="Unassembled WGS sequence"/>
</dbReference>
<gene>
    <name evidence="1" type="ORF">SAMN05216268_11295</name>
</gene>
<proteinExistence type="predicted"/>
<accession>A0A9X8N0Y5</accession>
<name>A0A9X8N0Y5_9ACTN</name>